<reference evidence="2" key="3">
    <citation type="submission" date="2022-06" db="UniProtKB">
        <authorList>
            <consortium name="EnsemblPlants"/>
        </authorList>
    </citation>
    <scope>IDENTIFICATION</scope>
</reference>
<feature type="domain" description="Reverse transcriptase Ty1/copia-type" evidence="1">
    <location>
        <begin position="1"/>
        <end position="73"/>
    </location>
</feature>
<sequence length="74" mass="8301">NKTWELVSLPAGHKAIGLKWVYRVKRDPAGNIVKHKARLVAKGYVQRQGVDFEEVFAPVARIETVRLLLALAAH</sequence>
<evidence type="ECO:0000313" key="3">
    <source>
        <dbReference type="Proteomes" id="UP000015106"/>
    </source>
</evidence>
<accession>A0A8R7JU66</accession>
<dbReference type="InterPro" id="IPR013103">
    <property type="entry name" value="RVT_2"/>
</dbReference>
<organism evidence="2 3">
    <name type="scientific">Triticum urartu</name>
    <name type="common">Red wild einkorn</name>
    <name type="synonym">Crithodium urartu</name>
    <dbReference type="NCBI Taxonomy" id="4572"/>
    <lineage>
        <taxon>Eukaryota</taxon>
        <taxon>Viridiplantae</taxon>
        <taxon>Streptophyta</taxon>
        <taxon>Embryophyta</taxon>
        <taxon>Tracheophyta</taxon>
        <taxon>Spermatophyta</taxon>
        <taxon>Magnoliopsida</taxon>
        <taxon>Liliopsida</taxon>
        <taxon>Poales</taxon>
        <taxon>Poaceae</taxon>
        <taxon>BOP clade</taxon>
        <taxon>Pooideae</taxon>
        <taxon>Triticodae</taxon>
        <taxon>Triticeae</taxon>
        <taxon>Triticinae</taxon>
        <taxon>Triticum</taxon>
    </lineage>
</organism>
<evidence type="ECO:0000259" key="1">
    <source>
        <dbReference type="Pfam" id="PF07727"/>
    </source>
</evidence>
<dbReference type="AlphaFoldDB" id="A0A8R7JU66"/>
<reference evidence="3" key="1">
    <citation type="journal article" date="2013" name="Nature">
        <title>Draft genome of the wheat A-genome progenitor Triticum urartu.</title>
        <authorList>
            <person name="Ling H.Q."/>
            <person name="Zhao S."/>
            <person name="Liu D."/>
            <person name="Wang J."/>
            <person name="Sun H."/>
            <person name="Zhang C."/>
            <person name="Fan H."/>
            <person name="Li D."/>
            <person name="Dong L."/>
            <person name="Tao Y."/>
            <person name="Gao C."/>
            <person name="Wu H."/>
            <person name="Li Y."/>
            <person name="Cui Y."/>
            <person name="Guo X."/>
            <person name="Zheng S."/>
            <person name="Wang B."/>
            <person name="Yu K."/>
            <person name="Liang Q."/>
            <person name="Yang W."/>
            <person name="Lou X."/>
            <person name="Chen J."/>
            <person name="Feng M."/>
            <person name="Jian J."/>
            <person name="Zhang X."/>
            <person name="Luo G."/>
            <person name="Jiang Y."/>
            <person name="Liu J."/>
            <person name="Wang Z."/>
            <person name="Sha Y."/>
            <person name="Zhang B."/>
            <person name="Wu H."/>
            <person name="Tang D."/>
            <person name="Shen Q."/>
            <person name="Xue P."/>
            <person name="Zou S."/>
            <person name="Wang X."/>
            <person name="Liu X."/>
            <person name="Wang F."/>
            <person name="Yang Y."/>
            <person name="An X."/>
            <person name="Dong Z."/>
            <person name="Zhang K."/>
            <person name="Zhang X."/>
            <person name="Luo M.C."/>
            <person name="Dvorak J."/>
            <person name="Tong Y."/>
            <person name="Wang J."/>
            <person name="Yang H."/>
            <person name="Li Z."/>
            <person name="Wang D."/>
            <person name="Zhang A."/>
            <person name="Wang J."/>
        </authorList>
    </citation>
    <scope>NUCLEOTIDE SEQUENCE</scope>
    <source>
        <strain evidence="3">cv. G1812</strain>
    </source>
</reference>
<proteinExistence type="predicted"/>
<protein>
    <recommendedName>
        <fullName evidence="1">Reverse transcriptase Ty1/copia-type domain-containing protein</fullName>
    </recommendedName>
</protein>
<dbReference type="EnsemblPlants" id="TuG1812G0100000129.01.T01">
    <property type="protein sequence ID" value="TuG1812G0100000129.01.T01.cds406361"/>
    <property type="gene ID" value="TuG1812G0100000129.01"/>
</dbReference>
<dbReference type="Gramene" id="TuG1812G0100000129.01.T01">
    <property type="protein sequence ID" value="TuG1812G0100000129.01.T01.cds406361"/>
    <property type="gene ID" value="TuG1812G0100000129.01"/>
</dbReference>
<dbReference type="Proteomes" id="UP000015106">
    <property type="component" value="Chromosome 1"/>
</dbReference>
<name>A0A8R7JU66_TRIUA</name>
<reference evidence="2" key="2">
    <citation type="submission" date="2018-03" db="EMBL/GenBank/DDBJ databases">
        <title>The Triticum urartu genome reveals the dynamic nature of wheat genome evolution.</title>
        <authorList>
            <person name="Ling H."/>
            <person name="Ma B."/>
            <person name="Shi X."/>
            <person name="Liu H."/>
            <person name="Dong L."/>
            <person name="Sun H."/>
            <person name="Cao Y."/>
            <person name="Gao Q."/>
            <person name="Zheng S."/>
            <person name="Li Y."/>
            <person name="Yu Y."/>
            <person name="Du H."/>
            <person name="Qi M."/>
            <person name="Li Y."/>
            <person name="Yu H."/>
            <person name="Cui Y."/>
            <person name="Wang N."/>
            <person name="Chen C."/>
            <person name="Wu H."/>
            <person name="Zhao Y."/>
            <person name="Zhang J."/>
            <person name="Li Y."/>
            <person name="Zhou W."/>
            <person name="Zhang B."/>
            <person name="Hu W."/>
            <person name="Eijk M."/>
            <person name="Tang J."/>
            <person name="Witsenboer H."/>
            <person name="Zhao S."/>
            <person name="Li Z."/>
            <person name="Zhang A."/>
            <person name="Wang D."/>
            <person name="Liang C."/>
        </authorList>
    </citation>
    <scope>NUCLEOTIDE SEQUENCE [LARGE SCALE GENOMIC DNA]</scope>
    <source>
        <strain evidence="2">cv. G1812</strain>
    </source>
</reference>
<dbReference type="Pfam" id="PF07727">
    <property type="entry name" value="RVT_2"/>
    <property type="match status" value="1"/>
</dbReference>
<evidence type="ECO:0000313" key="2">
    <source>
        <dbReference type="EnsemblPlants" id="TuG1812G0100000129.01.T01.cds406361"/>
    </source>
</evidence>
<keyword evidence="3" id="KW-1185">Reference proteome</keyword>